<comment type="similarity">
    <text evidence="2 6">Belongs to the clathrin light chain family.</text>
</comment>
<evidence type="ECO:0000256" key="1">
    <source>
        <dbReference type="ARBA" id="ARBA00004180"/>
    </source>
</evidence>
<proteinExistence type="inferred from homology"/>
<feature type="compositionally biased region" description="Basic and acidic residues" evidence="7">
    <location>
        <begin position="119"/>
        <end position="138"/>
    </location>
</feature>
<keyword evidence="5 6" id="KW-0968">Cytoplasmic vesicle</keyword>
<name>A0A7S1Y572_9STRA</name>
<comment type="function">
    <text evidence="6">Clathrin is the major protein of the polyhedral coat of coated pits and vesicles.</text>
</comment>
<dbReference type="GO" id="GO:0016192">
    <property type="term" value="P:vesicle-mediated transport"/>
    <property type="evidence" value="ECO:0007669"/>
    <property type="project" value="InterPro"/>
</dbReference>
<protein>
    <recommendedName>
        <fullName evidence="6">Clathrin light chain</fullName>
    </recommendedName>
</protein>
<evidence type="ECO:0000256" key="7">
    <source>
        <dbReference type="SAM" id="MobiDB-lite"/>
    </source>
</evidence>
<dbReference type="GO" id="GO:0006886">
    <property type="term" value="P:intracellular protein transport"/>
    <property type="evidence" value="ECO:0007669"/>
    <property type="project" value="InterPro"/>
</dbReference>
<gene>
    <name evidence="8" type="ORF">GOCE00092_LOCUS7085</name>
</gene>
<feature type="region of interest" description="Disordered" evidence="7">
    <location>
        <begin position="116"/>
        <end position="138"/>
    </location>
</feature>
<evidence type="ECO:0000256" key="6">
    <source>
        <dbReference type="RuleBase" id="RU363137"/>
    </source>
</evidence>
<dbReference type="GO" id="GO:0030130">
    <property type="term" value="C:clathrin coat of trans-Golgi network vesicle"/>
    <property type="evidence" value="ECO:0007669"/>
    <property type="project" value="InterPro"/>
</dbReference>
<evidence type="ECO:0000256" key="3">
    <source>
        <dbReference type="ARBA" id="ARBA00023136"/>
    </source>
</evidence>
<dbReference type="GO" id="GO:0030132">
    <property type="term" value="C:clathrin coat of coated pit"/>
    <property type="evidence" value="ECO:0007669"/>
    <property type="project" value="InterPro"/>
</dbReference>
<evidence type="ECO:0000313" key="8">
    <source>
        <dbReference type="EMBL" id="CAD9278176.1"/>
    </source>
</evidence>
<dbReference type="GO" id="GO:0005198">
    <property type="term" value="F:structural molecule activity"/>
    <property type="evidence" value="ECO:0007669"/>
    <property type="project" value="InterPro"/>
</dbReference>
<dbReference type="AlphaFoldDB" id="A0A7S1Y572"/>
<evidence type="ECO:0000256" key="5">
    <source>
        <dbReference type="ARBA" id="ARBA00023329"/>
    </source>
</evidence>
<dbReference type="Pfam" id="PF01086">
    <property type="entry name" value="Clathrin_lg_ch"/>
    <property type="match status" value="1"/>
</dbReference>
<evidence type="ECO:0000256" key="2">
    <source>
        <dbReference type="ARBA" id="ARBA00005263"/>
    </source>
</evidence>
<accession>A0A7S1Y572</accession>
<feature type="region of interest" description="Disordered" evidence="7">
    <location>
        <begin position="1"/>
        <end position="26"/>
    </location>
</feature>
<comment type="subcellular location">
    <subcellularLocation>
        <location evidence="1 6">Cytoplasmic vesicle membrane</location>
        <topology evidence="1 6">Peripheral membrane protein</topology>
        <orientation evidence="1 6">Cytoplasmic side</orientation>
    </subcellularLocation>
    <subcellularLocation>
        <location evidence="6">Membrane</location>
        <location evidence="6">Coated pit</location>
        <topology evidence="6">Peripheral membrane protein</topology>
        <orientation evidence="6">Cytoplasmic side</orientation>
    </subcellularLocation>
    <text evidence="6">Cytoplasmic face of coated pits and vesicles.</text>
</comment>
<keyword evidence="3 6" id="KW-0472">Membrane</keyword>
<evidence type="ECO:0000256" key="4">
    <source>
        <dbReference type="ARBA" id="ARBA00023176"/>
    </source>
</evidence>
<sequence length="193" mass="21053">MDDALDFAAAPTDDAPILLGAPPEDAGFAAPPMDDAFVGTVDDAGEAPAIILGAPPPVAADDEGVVETVEEVVEEPTGPSPMQLWNEEWQNTLLERKDAENAKKAEFLDASKQAMDEFSAQRETKRESKMSKNRADEQEKLEAIEADLENDNSWQRVCKMVELSHDQASADVKRMRDVMILLKNDTNKAVALA</sequence>
<reference evidence="8" key="1">
    <citation type="submission" date="2021-01" db="EMBL/GenBank/DDBJ databases">
        <authorList>
            <person name="Corre E."/>
            <person name="Pelletier E."/>
            <person name="Niang G."/>
            <person name="Scheremetjew M."/>
            <person name="Finn R."/>
            <person name="Kale V."/>
            <person name="Holt S."/>
            <person name="Cochrane G."/>
            <person name="Meng A."/>
            <person name="Brown T."/>
            <person name="Cohen L."/>
        </authorList>
    </citation>
    <scope>NUCLEOTIDE SEQUENCE</scope>
    <source>
        <strain evidence="8">CCMP 410</strain>
    </source>
</reference>
<dbReference type="InterPro" id="IPR000996">
    <property type="entry name" value="Clathrin_L-chain"/>
</dbReference>
<keyword evidence="4 6" id="KW-0168">Coated pit</keyword>
<organism evidence="8">
    <name type="scientific">Grammatophora oceanica</name>
    <dbReference type="NCBI Taxonomy" id="210454"/>
    <lineage>
        <taxon>Eukaryota</taxon>
        <taxon>Sar</taxon>
        <taxon>Stramenopiles</taxon>
        <taxon>Ochrophyta</taxon>
        <taxon>Bacillariophyta</taxon>
        <taxon>Fragilariophyceae</taxon>
        <taxon>Fragilariophycidae</taxon>
        <taxon>Rhabdonematales</taxon>
        <taxon>Grammatophoraceae</taxon>
        <taxon>Grammatophora</taxon>
    </lineage>
</organism>
<dbReference type="EMBL" id="HBGK01013675">
    <property type="protein sequence ID" value="CAD9278176.1"/>
    <property type="molecule type" value="Transcribed_RNA"/>
</dbReference>